<dbReference type="PANTHER" id="PTHR33266">
    <property type="entry name" value="CHROMOSOME 15, WHOLE GENOME SHOTGUN SEQUENCE"/>
    <property type="match status" value="1"/>
</dbReference>
<keyword evidence="3" id="KW-1185">Reference proteome</keyword>
<sequence>MQEETDNRILKQRASRRAFYPHEAVADARDYIAKCWQEYTTDEGADMPDYGDSGSSQGISNAEHSSEAKPFMFPCGAILQSSGMGKSRLLDHLAGTSPFKNTDVRVLTSSYEESKETELLNHLLFTGSCQDMANNIFAAFECAMVNWNHVMNRWSRRMSAQDCDTSTSADVEAFQREHYETEPIDAVLEFWTDPDQGRRLLVIAVDEAFEMLNGGDAYGYSYTAKDGYVEVMDDLIHFFSTWIDWKVGFSHFHELHEVPTQELLEQLLERRAPGVFPKGQIGADLFIPIFKQVNQSREVSMILIQVKNRIDGDGNFRESTLVKLRPEFVFKGKSKKSPPTSPLVNKPIASVPRIFMDFRGKPKQPGRARFFLQDTSTTDISFVLCMRGKRWWAGVASPDAVSCITRGISAQKKRLLNCQLNEESKVDKNEEERSAGAQRIIPLEQVKKKALSWHVSSSSRSFTDTSQIITQMTEFSLNVDEEKSNELPMEQEGEESQSEGAERGANNKKIKLG</sequence>
<feature type="region of interest" description="Disordered" evidence="1">
    <location>
        <begin position="474"/>
        <end position="513"/>
    </location>
</feature>
<dbReference type="PANTHER" id="PTHR33266:SF1">
    <property type="entry name" value="F-BOX DOMAIN-CONTAINING PROTEIN"/>
    <property type="match status" value="1"/>
</dbReference>
<organism evidence="2 3">
    <name type="scientific">Pythium oligandrum</name>
    <name type="common">Mycoparasitic fungus</name>
    <dbReference type="NCBI Taxonomy" id="41045"/>
    <lineage>
        <taxon>Eukaryota</taxon>
        <taxon>Sar</taxon>
        <taxon>Stramenopiles</taxon>
        <taxon>Oomycota</taxon>
        <taxon>Peronosporomycetes</taxon>
        <taxon>Pythiales</taxon>
        <taxon>Pythiaceae</taxon>
        <taxon>Pythium</taxon>
    </lineage>
</organism>
<protein>
    <submittedName>
        <fullName evidence="2">Uncharacterized protein</fullName>
    </submittedName>
</protein>
<name>A0A8K1FHD2_PYTOL</name>
<reference evidence="2" key="1">
    <citation type="submission" date="2019-03" db="EMBL/GenBank/DDBJ databases">
        <title>Long read genome sequence of the mycoparasitic Pythium oligandrum ATCC 38472 isolated from sugarbeet rhizosphere.</title>
        <authorList>
            <person name="Gaulin E."/>
        </authorList>
    </citation>
    <scope>NUCLEOTIDE SEQUENCE</scope>
    <source>
        <strain evidence="2">ATCC 38472_TT</strain>
    </source>
</reference>
<dbReference type="AlphaFoldDB" id="A0A8K1FHD2"/>
<gene>
    <name evidence="2" type="ORF">Poli38472_002721</name>
</gene>
<proteinExistence type="predicted"/>
<dbReference type="EMBL" id="SPLM01000072">
    <property type="protein sequence ID" value="TMW63780.1"/>
    <property type="molecule type" value="Genomic_DNA"/>
</dbReference>
<evidence type="ECO:0000313" key="3">
    <source>
        <dbReference type="Proteomes" id="UP000794436"/>
    </source>
</evidence>
<accession>A0A8K1FHD2</accession>
<evidence type="ECO:0000313" key="2">
    <source>
        <dbReference type="EMBL" id="TMW63780.1"/>
    </source>
</evidence>
<comment type="caution">
    <text evidence="2">The sequence shown here is derived from an EMBL/GenBank/DDBJ whole genome shotgun (WGS) entry which is preliminary data.</text>
</comment>
<dbReference type="OrthoDB" id="89069at2759"/>
<dbReference type="Proteomes" id="UP000794436">
    <property type="component" value="Unassembled WGS sequence"/>
</dbReference>
<evidence type="ECO:0000256" key="1">
    <source>
        <dbReference type="SAM" id="MobiDB-lite"/>
    </source>
</evidence>